<keyword evidence="2" id="KW-0229">DNA integration</keyword>
<evidence type="ECO:0000256" key="2">
    <source>
        <dbReference type="ARBA" id="ARBA00022908"/>
    </source>
</evidence>
<reference evidence="8" key="2">
    <citation type="journal article" date="2021" name="Front. Microbiol.">
        <title>Comprehensive Comparative Genomics and Phenotyping of Methylobacterium Species.</title>
        <authorList>
            <person name="Alessa O."/>
            <person name="Ogura Y."/>
            <person name="Fujitani Y."/>
            <person name="Takami H."/>
            <person name="Hayashi T."/>
            <person name="Sahin N."/>
            <person name="Tani A."/>
        </authorList>
    </citation>
    <scope>NUCLEOTIDE SEQUENCE</scope>
    <source>
        <strain evidence="8">DSM 22415</strain>
    </source>
</reference>
<dbReference type="EMBL" id="CABFVH010000047">
    <property type="protein sequence ID" value="VUF15121.1"/>
    <property type="molecule type" value="Genomic_DNA"/>
</dbReference>
<keyword evidence="5" id="KW-0233">DNA recombination</keyword>
<reference evidence="8" key="3">
    <citation type="submission" date="2021-08" db="EMBL/GenBank/DDBJ databases">
        <authorList>
            <person name="Tani A."/>
            <person name="Ola A."/>
            <person name="Ogura Y."/>
            <person name="Katsura K."/>
            <person name="Hayashi T."/>
        </authorList>
    </citation>
    <scope>NUCLEOTIDE SEQUENCE</scope>
    <source>
        <strain evidence="8">DSM 22415</strain>
    </source>
</reference>
<dbReference type="InterPro" id="IPR036162">
    <property type="entry name" value="Resolvase-like_N_sf"/>
</dbReference>
<evidence type="ECO:0000313" key="9">
    <source>
        <dbReference type="EMBL" id="VUF15121.1"/>
    </source>
</evidence>
<evidence type="ECO:0000256" key="3">
    <source>
        <dbReference type="ARBA" id="ARBA00023100"/>
    </source>
</evidence>
<dbReference type="Proteomes" id="UP001055303">
    <property type="component" value="Unassembled WGS sequence"/>
</dbReference>
<gene>
    <name evidence="9" type="primary">hin_3</name>
    <name evidence="8" type="synonym">hin_2</name>
    <name evidence="8" type="ORF">IFDJLNFL_5558</name>
    <name evidence="9" type="ORF">MTDSW087_04854</name>
</gene>
<protein>
    <submittedName>
        <fullName evidence="9">DNA-invertase hin</fullName>
    </submittedName>
</protein>
<dbReference type="InterPro" id="IPR050639">
    <property type="entry name" value="SSR_resolvase"/>
</dbReference>
<sequence>MSENLVERLDPERSVMLIGYARTSTLEQDAGLEAQVRDLTALGCEKLFREQVSSLAPRKQLESALEFARQGDTLVVTKLDRLARSVTHLGKIIEALEAKGVALRIVNLGVDTATPTGRLMLNVLGGVAQFEREMMLERQREGIAKAKAEGAYKGRKPTARAKAEEIKALAAEGLSMGAIATKLGIGKGSVHRALSPAKVPAA</sequence>
<dbReference type="Pfam" id="PF00239">
    <property type="entry name" value="Resolvase"/>
    <property type="match status" value="1"/>
</dbReference>
<comment type="similarity">
    <text evidence="1">Belongs to the site-specific recombinase resolvase family.</text>
</comment>
<feature type="active site" description="O-(5'-phospho-DNA)-serine intermediate" evidence="6">
    <location>
        <position position="24"/>
    </location>
</feature>
<dbReference type="InterPro" id="IPR006119">
    <property type="entry name" value="Resolv_N"/>
</dbReference>
<keyword evidence="11" id="KW-1185">Reference proteome</keyword>
<organism evidence="9 10">
    <name type="scientific">Methylobacterium dankookense</name>
    <dbReference type="NCBI Taxonomy" id="560405"/>
    <lineage>
        <taxon>Bacteria</taxon>
        <taxon>Pseudomonadati</taxon>
        <taxon>Pseudomonadota</taxon>
        <taxon>Alphaproteobacteria</taxon>
        <taxon>Hyphomicrobiales</taxon>
        <taxon>Methylobacteriaceae</taxon>
        <taxon>Methylobacterium</taxon>
    </lineage>
</organism>
<dbReference type="PANTHER" id="PTHR30461:SF26">
    <property type="entry name" value="RESOLVASE HOMOLOG YNEB"/>
    <property type="match status" value="1"/>
</dbReference>
<feature type="domain" description="Resolvase/invertase-type recombinase catalytic" evidence="7">
    <location>
        <begin position="16"/>
        <end position="150"/>
    </location>
</feature>
<evidence type="ECO:0000256" key="5">
    <source>
        <dbReference type="ARBA" id="ARBA00023172"/>
    </source>
</evidence>
<dbReference type="AlphaFoldDB" id="A0A564G6E2"/>
<dbReference type="GO" id="GO:0015074">
    <property type="term" value="P:DNA integration"/>
    <property type="evidence" value="ECO:0007669"/>
    <property type="project" value="UniProtKB-KW"/>
</dbReference>
<proteinExistence type="inferred from homology"/>
<keyword evidence="4" id="KW-0238">DNA-binding</keyword>
<dbReference type="Proteomes" id="UP000401717">
    <property type="component" value="Unassembled WGS sequence"/>
</dbReference>
<keyword evidence="3" id="KW-0230">DNA invertase</keyword>
<reference evidence="9 10" key="1">
    <citation type="submission" date="2019-06" db="EMBL/GenBank/DDBJ databases">
        <authorList>
            <person name="Rodrigo-Torres L."/>
            <person name="Arahal R. D."/>
            <person name="Lucena T."/>
        </authorList>
    </citation>
    <scope>NUCLEOTIDE SEQUENCE [LARGE SCALE GENOMIC DNA]</scope>
    <source>
        <strain evidence="9 10">SW08-7</strain>
    </source>
</reference>
<dbReference type="PROSITE" id="PS00398">
    <property type="entry name" value="RECOMBINASES_2"/>
    <property type="match status" value="1"/>
</dbReference>
<dbReference type="CDD" id="cd03768">
    <property type="entry name" value="SR_ResInv"/>
    <property type="match status" value="1"/>
</dbReference>
<evidence type="ECO:0000313" key="10">
    <source>
        <dbReference type="Proteomes" id="UP000401717"/>
    </source>
</evidence>
<name>A0A564G6E2_9HYPH</name>
<evidence type="ECO:0000256" key="1">
    <source>
        <dbReference type="ARBA" id="ARBA00009913"/>
    </source>
</evidence>
<dbReference type="InterPro" id="IPR006118">
    <property type="entry name" value="Recombinase_CS"/>
</dbReference>
<dbReference type="GO" id="GO:0000150">
    <property type="term" value="F:DNA strand exchange activity"/>
    <property type="evidence" value="ECO:0007669"/>
    <property type="project" value="UniProtKB-KW"/>
</dbReference>
<evidence type="ECO:0000313" key="8">
    <source>
        <dbReference type="EMBL" id="GJD59629.1"/>
    </source>
</evidence>
<dbReference type="PANTHER" id="PTHR30461">
    <property type="entry name" value="DNA-INVERTASE FROM LAMBDOID PROPHAGE"/>
    <property type="match status" value="1"/>
</dbReference>
<evidence type="ECO:0000256" key="4">
    <source>
        <dbReference type="ARBA" id="ARBA00023125"/>
    </source>
</evidence>
<dbReference type="FunFam" id="3.40.50.1390:FF:000001">
    <property type="entry name" value="DNA recombinase"/>
    <property type="match status" value="1"/>
</dbReference>
<evidence type="ECO:0000259" key="7">
    <source>
        <dbReference type="PROSITE" id="PS51736"/>
    </source>
</evidence>
<dbReference type="SUPFAM" id="SSF53041">
    <property type="entry name" value="Resolvase-like"/>
    <property type="match status" value="1"/>
</dbReference>
<dbReference type="Gene3D" id="3.40.50.1390">
    <property type="entry name" value="Resolvase, N-terminal catalytic domain"/>
    <property type="match status" value="1"/>
</dbReference>
<evidence type="ECO:0000313" key="11">
    <source>
        <dbReference type="Proteomes" id="UP001055303"/>
    </source>
</evidence>
<dbReference type="SMART" id="SM00857">
    <property type="entry name" value="Resolvase"/>
    <property type="match status" value="1"/>
</dbReference>
<dbReference type="EMBL" id="BPQI01000234">
    <property type="protein sequence ID" value="GJD59629.1"/>
    <property type="molecule type" value="Genomic_DNA"/>
</dbReference>
<accession>A0A564G6E2</accession>
<dbReference type="GO" id="GO:0003677">
    <property type="term" value="F:DNA binding"/>
    <property type="evidence" value="ECO:0007669"/>
    <property type="project" value="UniProtKB-KW"/>
</dbReference>
<evidence type="ECO:0000256" key="6">
    <source>
        <dbReference type="PIRSR" id="PIRSR606118-50"/>
    </source>
</evidence>
<dbReference type="PROSITE" id="PS51736">
    <property type="entry name" value="RECOMBINASES_3"/>
    <property type="match status" value="1"/>
</dbReference>